<gene>
    <name evidence="1" type="ORF">LX32DRAFT_698571</name>
</gene>
<dbReference type="AlphaFoldDB" id="A0AAD9LVE2"/>
<protein>
    <submittedName>
        <fullName evidence="1">Uncharacterized protein</fullName>
    </submittedName>
</protein>
<organism evidence="1 2">
    <name type="scientific">Colletotrichum zoysiae</name>
    <dbReference type="NCBI Taxonomy" id="1216348"/>
    <lineage>
        <taxon>Eukaryota</taxon>
        <taxon>Fungi</taxon>
        <taxon>Dikarya</taxon>
        <taxon>Ascomycota</taxon>
        <taxon>Pezizomycotina</taxon>
        <taxon>Sordariomycetes</taxon>
        <taxon>Hypocreomycetidae</taxon>
        <taxon>Glomerellales</taxon>
        <taxon>Glomerellaceae</taxon>
        <taxon>Colletotrichum</taxon>
        <taxon>Colletotrichum graminicola species complex</taxon>
    </lineage>
</organism>
<comment type="caution">
    <text evidence="1">The sequence shown here is derived from an EMBL/GenBank/DDBJ whole genome shotgun (WGS) entry which is preliminary data.</text>
</comment>
<reference evidence="1" key="1">
    <citation type="submission" date="2021-06" db="EMBL/GenBank/DDBJ databases">
        <title>Comparative genomics, transcriptomics and evolutionary studies reveal genomic signatures of adaptation to plant cell wall in hemibiotrophic fungi.</title>
        <authorList>
            <consortium name="DOE Joint Genome Institute"/>
            <person name="Baroncelli R."/>
            <person name="Diaz J.F."/>
            <person name="Benocci T."/>
            <person name="Peng M."/>
            <person name="Battaglia E."/>
            <person name="Haridas S."/>
            <person name="Andreopoulos W."/>
            <person name="Labutti K."/>
            <person name="Pangilinan J."/>
            <person name="Floch G.L."/>
            <person name="Makela M.R."/>
            <person name="Henrissat B."/>
            <person name="Grigoriev I.V."/>
            <person name="Crouch J.A."/>
            <person name="De Vries R.P."/>
            <person name="Sukno S.A."/>
            <person name="Thon M.R."/>
        </authorList>
    </citation>
    <scope>NUCLEOTIDE SEQUENCE</scope>
    <source>
        <strain evidence="1">MAFF235873</strain>
    </source>
</reference>
<proteinExistence type="predicted"/>
<dbReference type="EMBL" id="MU843036">
    <property type="protein sequence ID" value="KAK2022589.1"/>
    <property type="molecule type" value="Genomic_DNA"/>
</dbReference>
<dbReference type="Proteomes" id="UP001232148">
    <property type="component" value="Unassembled WGS sequence"/>
</dbReference>
<evidence type="ECO:0000313" key="1">
    <source>
        <dbReference type="EMBL" id="KAK2022589.1"/>
    </source>
</evidence>
<sequence length="72" mass="7556">MAANGAADLIDWIADSPPPSDNSFPYTATPTSASVRQYVNQTVVPAYDVNPASASRASATLLTNLEGKARFL</sequence>
<name>A0AAD9LVE2_9PEZI</name>
<accession>A0AAD9LVE2</accession>
<keyword evidence="2" id="KW-1185">Reference proteome</keyword>
<evidence type="ECO:0000313" key="2">
    <source>
        <dbReference type="Proteomes" id="UP001232148"/>
    </source>
</evidence>